<organism evidence="8 9">
    <name type="scientific">SAR86 cluster bacterium</name>
    <dbReference type="NCBI Taxonomy" id="2030880"/>
    <lineage>
        <taxon>Bacteria</taxon>
        <taxon>Pseudomonadati</taxon>
        <taxon>Pseudomonadota</taxon>
        <taxon>Gammaproteobacteria</taxon>
        <taxon>SAR86 cluster</taxon>
    </lineage>
</organism>
<evidence type="ECO:0000313" key="8">
    <source>
        <dbReference type="EMBL" id="RZO25535.1"/>
    </source>
</evidence>
<dbReference type="InterPro" id="IPR000631">
    <property type="entry name" value="CARKD"/>
</dbReference>
<comment type="subunit">
    <text evidence="6">Homotetramer.</text>
</comment>
<feature type="binding site" evidence="6">
    <location>
        <begin position="185"/>
        <end position="189"/>
    </location>
    <ligand>
        <name>AMP</name>
        <dbReference type="ChEBI" id="CHEBI:456215"/>
    </ligand>
</feature>
<comment type="cofactor">
    <cofactor evidence="6">
        <name>Mg(2+)</name>
        <dbReference type="ChEBI" id="CHEBI:18420"/>
    </cofactor>
</comment>
<name>A0A520MWF4_9GAMM</name>
<keyword evidence="3 6" id="KW-0521">NADP</keyword>
<dbReference type="CDD" id="cd01171">
    <property type="entry name" value="YXKO-related"/>
    <property type="match status" value="1"/>
</dbReference>
<dbReference type="PROSITE" id="PS51383">
    <property type="entry name" value="YJEF_C_3"/>
    <property type="match status" value="1"/>
</dbReference>
<dbReference type="InterPro" id="IPR017953">
    <property type="entry name" value="Carbohydrate_kinase_pred_CS"/>
</dbReference>
<comment type="similarity">
    <text evidence="6">Belongs to the NnrD/CARKD family.</text>
</comment>
<evidence type="ECO:0000256" key="6">
    <source>
        <dbReference type="HAMAP-Rule" id="MF_01965"/>
    </source>
</evidence>
<dbReference type="GO" id="GO:0052856">
    <property type="term" value="F:NAD(P)HX epimerase activity"/>
    <property type="evidence" value="ECO:0007669"/>
    <property type="project" value="TreeGrafter"/>
</dbReference>
<evidence type="ECO:0000256" key="4">
    <source>
        <dbReference type="ARBA" id="ARBA00023027"/>
    </source>
</evidence>
<feature type="binding site" evidence="6">
    <location>
        <position position="216"/>
    </location>
    <ligand>
        <name>(6S)-NADPHX</name>
        <dbReference type="ChEBI" id="CHEBI:64076"/>
    </ligand>
</feature>
<proteinExistence type="inferred from homology"/>
<feature type="binding site" evidence="6">
    <location>
        <position position="215"/>
    </location>
    <ligand>
        <name>AMP</name>
        <dbReference type="ChEBI" id="CHEBI:456215"/>
    </ligand>
</feature>
<gene>
    <name evidence="6" type="primary">nnrD</name>
    <name evidence="8" type="ORF">EVA94_00670</name>
</gene>
<dbReference type="PROSITE" id="PS01050">
    <property type="entry name" value="YJEF_C_2"/>
    <property type="match status" value="1"/>
</dbReference>
<keyword evidence="5 6" id="KW-0456">Lyase</keyword>
<dbReference type="NCBIfam" id="TIGR00196">
    <property type="entry name" value="yjeF_cterm"/>
    <property type="match status" value="1"/>
</dbReference>
<dbReference type="GO" id="GO:0110051">
    <property type="term" value="P:metabolite repair"/>
    <property type="evidence" value="ECO:0007669"/>
    <property type="project" value="TreeGrafter"/>
</dbReference>
<feature type="domain" description="YjeF C-terminal" evidence="7">
    <location>
        <begin position="6"/>
        <end position="274"/>
    </location>
</feature>
<evidence type="ECO:0000256" key="5">
    <source>
        <dbReference type="ARBA" id="ARBA00023239"/>
    </source>
</evidence>
<dbReference type="PANTHER" id="PTHR12592:SF0">
    <property type="entry name" value="ATP-DEPENDENT (S)-NAD(P)H-HYDRATE DEHYDRATASE"/>
    <property type="match status" value="1"/>
</dbReference>
<dbReference type="Gene3D" id="3.40.1190.20">
    <property type="match status" value="1"/>
</dbReference>
<reference evidence="8 9" key="1">
    <citation type="submission" date="2019-02" db="EMBL/GenBank/DDBJ databases">
        <title>Prokaryotic population dynamics and viral predation in marine succession experiment using metagenomics: the confinement effect.</title>
        <authorList>
            <person name="Haro-Moreno J.M."/>
            <person name="Rodriguez-Valera F."/>
            <person name="Lopez-Perez M."/>
        </authorList>
    </citation>
    <scope>NUCLEOTIDE SEQUENCE [LARGE SCALE GENOMIC DNA]</scope>
    <source>
        <strain evidence="8">MED-G161</strain>
    </source>
</reference>
<dbReference type="GO" id="GO:0046496">
    <property type="term" value="P:nicotinamide nucleotide metabolic process"/>
    <property type="evidence" value="ECO:0007669"/>
    <property type="project" value="UniProtKB-UniRule"/>
</dbReference>
<keyword evidence="2 6" id="KW-0067">ATP-binding</keyword>
<evidence type="ECO:0000256" key="2">
    <source>
        <dbReference type="ARBA" id="ARBA00022840"/>
    </source>
</evidence>
<dbReference type="InterPro" id="IPR029056">
    <property type="entry name" value="Ribokinase-like"/>
</dbReference>
<sequence>MSQDFNFDSIAIKIPKRLENSHKGNYGKVLVVAGSDGMGGAGILSSEACLFCGAGLVHLNTHPSNVEASLIRNPEIMALGINKSLSIPDEVDVLLCGPGLKNDTWSNNVFNEVFNTGKIKTWVFDAGALNLISEKAIEDNKNIILTPHPGEAAKLLGVSSNQIQEDRVNAAKSIAKKFSAYVILKGKDTIICSQNSDAVFQCSEGGPELSSGGTGDVLAGVLSALIAQKLDIMDACMLSVAVHARAGTIFKNKTGEVGLNASLLIPTIRDLINK</sequence>
<dbReference type="SUPFAM" id="SSF53613">
    <property type="entry name" value="Ribokinase-like"/>
    <property type="match status" value="1"/>
</dbReference>
<evidence type="ECO:0000259" key="7">
    <source>
        <dbReference type="PROSITE" id="PS51383"/>
    </source>
</evidence>
<dbReference type="GO" id="GO:0005524">
    <property type="term" value="F:ATP binding"/>
    <property type="evidence" value="ECO:0007669"/>
    <property type="project" value="UniProtKB-KW"/>
</dbReference>
<dbReference type="Proteomes" id="UP000315498">
    <property type="component" value="Unassembled WGS sequence"/>
</dbReference>
<comment type="function">
    <text evidence="6">Catalyzes the dehydration of the S-form of NAD(P)HX at the expense of ADP, which is converted to AMP. Together with NAD(P)HX epimerase, which catalyzes the epimerization of the S- and R-forms, the enzyme allows the repair of both epimers of NAD(P)HX, a damaged form of NAD(P)H that is a result of enzymatic or heat-dependent hydration.</text>
</comment>
<comment type="catalytic activity">
    <reaction evidence="6">
        <text>(6S)-NADPHX + ADP = AMP + phosphate + NADPH + H(+)</text>
        <dbReference type="Rhea" id="RHEA:32235"/>
        <dbReference type="ChEBI" id="CHEBI:15378"/>
        <dbReference type="ChEBI" id="CHEBI:43474"/>
        <dbReference type="ChEBI" id="CHEBI:57783"/>
        <dbReference type="ChEBI" id="CHEBI:64076"/>
        <dbReference type="ChEBI" id="CHEBI:456215"/>
        <dbReference type="ChEBI" id="CHEBI:456216"/>
        <dbReference type="EC" id="4.2.1.136"/>
    </reaction>
</comment>
<dbReference type="Pfam" id="PF01256">
    <property type="entry name" value="Carb_kinase"/>
    <property type="match status" value="1"/>
</dbReference>
<dbReference type="GO" id="GO:0052855">
    <property type="term" value="F:ADP-dependent NAD(P)H-hydrate dehydratase activity"/>
    <property type="evidence" value="ECO:0007669"/>
    <property type="project" value="UniProtKB-UniRule"/>
</dbReference>
<dbReference type="AlphaFoldDB" id="A0A520MWF4"/>
<dbReference type="HAMAP" id="MF_01965">
    <property type="entry name" value="NADHX_dehydratase"/>
    <property type="match status" value="1"/>
</dbReference>
<keyword evidence="1 6" id="KW-0547">Nucleotide-binding</keyword>
<evidence type="ECO:0000256" key="3">
    <source>
        <dbReference type="ARBA" id="ARBA00022857"/>
    </source>
</evidence>
<evidence type="ECO:0000313" key="9">
    <source>
        <dbReference type="Proteomes" id="UP000315498"/>
    </source>
</evidence>
<comment type="catalytic activity">
    <reaction evidence="6">
        <text>(6S)-NADHX + ADP = AMP + phosphate + NADH + H(+)</text>
        <dbReference type="Rhea" id="RHEA:32223"/>
        <dbReference type="ChEBI" id="CHEBI:15378"/>
        <dbReference type="ChEBI" id="CHEBI:43474"/>
        <dbReference type="ChEBI" id="CHEBI:57945"/>
        <dbReference type="ChEBI" id="CHEBI:64074"/>
        <dbReference type="ChEBI" id="CHEBI:456215"/>
        <dbReference type="ChEBI" id="CHEBI:456216"/>
        <dbReference type="EC" id="4.2.1.136"/>
    </reaction>
</comment>
<dbReference type="EMBL" id="SHBG01000003">
    <property type="protein sequence ID" value="RZO25535.1"/>
    <property type="molecule type" value="Genomic_DNA"/>
</dbReference>
<feature type="binding site" evidence="6">
    <location>
        <position position="41"/>
    </location>
    <ligand>
        <name>(6S)-NADPHX</name>
        <dbReference type="ChEBI" id="CHEBI:64076"/>
    </ligand>
</feature>
<keyword evidence="4 6" id="KW-0520">NAD</keyword>
<comment type="caution">
    <text evidence="8">The sequence shown here is derived from an EMBL/GenBank/DDBJ whole genome shotgun (WGS) entry which is preliminary data.</text>
</comment>
<dbReference type="PANTHER" id="PTHR12592">
    <property type="entry name" value="ATP-DEPENDENT (S)-NAD(P)H-HYDRATE DEHYDRATASE FAMILY MEMBER"/>
    <property type="match status" value="1"/>
</dbReference>
<evidence type="ECO:0000256" key="1">
    <source>
        <dbReference type="ARBA" id="ARBA00022741"/>
    </source>
</evidence>
<dbReference type="EC" id="4.2.1.136" evidence="6"/>
<protein>
    <recommendedName>
        <fullName evidence="6">ADP-dependent (S)-NAD(P)H-hydrate dehydratase</fullName>
        <ecNumber evidence="6">4.2.1.136</ecNumber>
    </recommendedName>
    <alternativeName>
        <fullName evidence="6">ADP-dependent NAD(P)HX dehydratase</fullName>
    </alternativeName>
</protein>
<accession>A0A520MWF4</accession>
<feature type="binding site" evidence="6">
    <location>
        <position position="148"/>
    </location>
    <ligand>
        <name>(6S)-NADPHX</name>
        <dbReference type="ChEBI" id="CHEBI:64076"/>
    </ligand>
</feature>
<feature type="binding site" evidence="6">
    <location>
        <position position="99"/>
    </location>
    <ligand>
        <name>(6S)-NADPHX</name>
        <dbReference type="ChEBI" id="CHEBI:64076"/>
    </ligand>
</feature>